<proteinExistence type="inferred from homology"/>
<dbReference type="GO" id="GO:0005829">
    <property type="term" value="C:cytosol"/>
    <property type="evidence" value="ECO:0007669"/>
    <property type="project" value="TreeGrafter"/>
</dbReference>
<dbReference type="AlphaFoldDB" id="A0A1Y2CYD5"/>
<dbReference type="Pfam" id="PF09297">
    <property type="entry name" value="Zn_ribbon_NUD"/>
    <property type="match status" value="1"/>
</dbReference>
<keyword evidence="6" id="KW-0378">Hydrolase</keyword>
<dbReference type="GO" id="GO:0005777">
    <property type="term" value="C:peroxisome"/>
    <property type="evidence" value="ECO:0007669"/>
    <property type="project" value="TreeGrafter"/>
</dbReference>
<reference evidence="11 12" key="1">
    <citation type="submission" date="2016-07" db="EMBL/GenBank/DDBJ databases">
        <title>Pervasive Adenine N6-methylation of Active Genes in Fungi.</title>
        <authorList>
            <consortium name="DOE Joint Genome Institute"/>
            <person name="Mondo S.J."/>
            <person name="Dannebaum R.O."/>
            <person name="Kuo R.C."/>
            <person name="Labutti K."/>
            <person name="Haridas S."/>
            <person name="Kuo A."/>
            <person name="Salamov A."/>
            <person name="Ahrendt S.R."/>
            <person name="Lipzen A."/>
            <person name="Sullivan W."/>
            <person name="Andreopoulos W.B."/>
            <person name="Clum A."/>
            <person name="Lindquist E."/>
            <person name="Daum C."/>
            <person name="Ramamoorthy G.K."/>
            <person name="Gryganskyi A."/>
            <person name="Culley D."/>
            <person name="Magnuson J.K."/>
            <person name="James T.Y."/>
            <person name="O'Malley M.A."/>
            <person name="Stajich J.E."/>
            <person name="Spatafora J.W."/>
            <person name="Visel A."/>
            <person name="Grigoriev I.V."/>
        </authorList>
    </citation>
    <scope>NUCLEOTIDE SEQUENCE [LARGE SCALE GENOMIC DNA]</scope>
    <source>
        <strain evidence="11 12">JEL800</strain>
    </source>
</reference>
<protein>
    <recommendedName>
        <fullName evidence="4">NAD(+) diphosphatase</fullName>
        <ecNumber evidence="4">3.6.1.22</ecNumber>
    </recommendedName>
</protein>
<dbReference type="EMBL" id="MCGO01000004">
    <property type="protein sequence ID" value="ORY52043.1"/>
    <property type="molecule type" value="Genomic_DNA"/>
</dbReference>
<dbReference type="PANTHER" id="PTHR42904">
    <property type="entry name" value="NUDIX HYDROLASE, NUDC SUBFAMILY"/>
    <property type="match status" value="1"/>
</dbReference>
<dbReference type="EC" id="3.6.1.22" evidence="4"/>
<dbReference type="Pfam" id="PF00293">
    <property type="entry name" value="NUDIX"/>
    <property type="match status" value="1"/>
</dbReference>
<evidence type="ECO:0000256" key="6">
    <source>
        <dbReference type="ARBA" id="ARBA00022801"/>
    </source>
</evidence>
<keyword evidence="7" id="KW-0460">Magnesium</keyword>
<dbReference type="InterPro" id="IPR049734">
    <property type="entry name" value="NudC-like_C"/>
</dbReference>
<dbReference type="STRING" id="329046.A0A1Y2CYD5"/>
<dbReference type="InterPro" id="IPR050241">
    <property type="entry name" value="NAD-cap_RNA_hydrolase_NudC"/>
</dbReference>
<name>A0A1Y2CYD5_9FUNG</name>
<dbReference type="PROSITE" id="PS51462">
    <property type="entry name" value="NUDIX"/>
    <property type="match status" value="1"/>
</dbReference>
<dbReference type="InterPro" id="IPR015797">
    <property type="entry name" value="NUDIX_hydrolase-like_dom_sf"/>
</dbReference>
<organism evidence="11 12">
    <name type="scientific">Rhizoclosmatium globosum</name>
    <dbReference type="NCBI Taxonomy" id="329046"/>
    <lineage>
        <taxon>Eukaryota</taxon>
        <taxon>Fungi</taxon>
        <taxon>Fungi incertae sedis</taxon>
        <taxon>Chytridiomycota</taxon>
        <taxon>Chytridiomycota incertae sedis</taxon>
        <taxon>Chytridiomycetes</taxon>
        <taxon>Chytridiales</taxon>
        <taxon>Chytriomycetaceae</taxon>
        <taxon>Rhizoclosmatium</taxon>
    </lineage>
</organism>
<evidence type="ECO:0000256" key="5">
    <source>
        <dbReference type="ARBA" id="ARBA00022723"/>
    </source>
</evidence>
<dbReference type="InterPro" id="IPR036770">
    <property type="entry name" value="Ankyrin_rpt-contain_sf"/>
</dbReference>
<dbReference type="CDD" id="cd03429">
    <property type="entry name" value="NUDIX_NADH_pyrophosphatase_Nudt13"/>
    <property type="match status" value="1"/>
</dbReference>
<dbReference type="InterPro" id="IPR015376">
    <property type="entry name" value="Znr_NADH_PPase"/>
</dbReference>
<dbReference type="SUPFAM" id="SSF55811">
    <property type="entry name" value="Nudix"/>
    <property type="match status" value="1"/>
</dbReference>
<dbReference type="GO" id="GO:0019677">
    <property type="term" value="P:NAD+ catabolic process"/>
    <property type="evidence" value="ECO:0007669"/>
    <property type="project" value="TreeGrafter"/>
</dbReference>
<evidence type="ECO:0000313" key="12">
    <source>
        <dbReference type="Proteomes" id="UP000193642"/>
    </source>
</evidence>
<dbReference type="Gene3D" id="3.90.79.20">
    <property type="match status" value="1"/>
</dbReference>
<dbReference type="GO" id="GO:0006742">
    <property type="term" value="P:NADP+ catabolic process"/>
    <property type="evidence" value="ECO:0007669"/>
    <property type="project" value="TreeGrafter"/>
</dbReference>
<dbReference type="NCBIfam" id="NF001299">
    <property type="entry name" value="PRK00241.1"/>
    <property type="match status" value="1"/>
</dbReference>
<feature type="domain" description="Nudix hydrolase" evidence="10">
    <location>
        <begin position="293"/>
        <end position="424"/>
    </location>
</feature>
<dbReference type="Proteomes" id="UP000193642">
    <property type="component" value="Unassembled WGS sequence"/>
</dbReference>
<keyword evidence="8" id="KW-0520">NAD</keyword>
<evidence type="ECO:0000256" key="1">
    <source>
        <dbReference type="ARBA" id="ARBA00001946"/>
    </source>
</evidence>
<evidence type="ECO:0000256" key="9">
    <source>
        <dbReference type="ARBA" id="ARBA00023679"/>
    </source>
</evidence>
<comment type="cofactor">
    <cofactor evidence="1">
        <name>Mg(2+)</name>
        <dbReference type="ChEBI" id="CHEBI:18420"/>
    </cofactor>
</comment>
<comment type="caution">
    <text evidence="11">The sequence shown here is derived from an EMBL/GenBank/DDBJ whole genome shotgun (WGS) entry which is preliminary data.</text>
</comment>
<sequence length="469" mass="50986">MASAFELGVAAIQGNRSAALEALLQTQPHVARETNARKWTLLHFAGRFGVAEAVSLLTPLSDIGALTDDGKTAAALASDWGHAALFADLAESSSKAEAAAASTAPLLAASHLSNTELLMHFGATAADRAGELRSNPAALATMLFDKATRICFLAGRDIVLTTKKSLLWLHASEVDRLVNDPNLSATLLNKHELLLLATNRFALNIEFMPLLKSALIQFHQVSFENSRPAAYTLPSKEDAAYLAQAASILDWQSRIKFCALCGAKMRTIEAGYKKLCNDESCHSHKSVQNTCFPRTDPVAIVCIVSVDGEKVLLGRQKIWPAGMYSCIAGFMEPGETMEAAARREAKEEAGVVVGRVQYYASQPWPFPANLMLGMYGQAVVGGETVSLVDKELEDARWFTRREILDSMWGKPAPVPGGAPLKMAQPYAIAYHLLKNWAEQPTFQWTVESSGNSTPKQFTYEDYVALSSKY</sequence>
<dbReference type="SUPFAM" id="SSF48403">
    <property type="entry name" value="Ankyrin repeat"/>
    <property type="match status" value="1"/>
</dbReference>
<evidence type="ECO:0000256" key="2">
    <source>
        <dbReference type="ARBA" id="ARBA00001947"/>
    </source>
</evidence>
<dbReference type="GO" id="GO:0046872">
    <property type="term" value="F:metal ion binding"/>
    <property type="evidence" value="ECO:0007669"/>
    <property type="project" value="UniProtKB-KW"/>
</dbReference>
<evidence type="ECO:0000256" key="8">
    <source>
        <dbReference type="ARBA" id="ARBA00023027"/>
    </source>
</evidence>
<keyword evidence="5" id="KW-0479">Metal-binding</keyword>
<dbReference type="OrthoDB" id="10249612at2759"/>
<comment type="catalytic activity">
    <reaction evidence="9">
        <text>a 5'-end NAD(+)-phospho-ribonucleoside in mRNA + H2O = a 5'-end phospho-adenosine-phospho-ribonucleoside in mRNA + beta-nicotinamide D-ribonucleotide + 2 H(+)</text>
        <dbReference type="Rhea" id="RHEA:60876"/>
        <dbReference type="Rhea" id="RHEA-COMP:15698"/>
        <dbReference type="Rhea" id="RHEA-COMP:15719"/>
        <dbReference type="ChEBI" id="CHEBI:14649"/>
        <dbReference type="ChEBI" id="CHEBI:15377"/>
        <dbReference type="ChEBI" id="CHEBI:15378"/>
        <dbReference type="ChEBI" id="CHEBI:144029"/>
        <dbReference type="ChEBI" id="CHEBI:144051"/>
    </reaction>
    <physiologicalReaction direction="left-to-right" evidence="9">
        <dbReference type="Rhea" id="RHEA:60877"/>
    </physiologicalReaction>
</comment>
<gene>
    <name evidence="11" type="ORF">BCR33DRAFT_712255</name>
</gene>
<keyword evidence="12" id="KW-1185">Reference proteome</keyword>
<dbReference type="PANTHER" id="PTHR42904:SF6">
    <property type="entry name" value="NAD-CAPPED RNA HYDROLASE NUDT12"/>
    <property type="match status" value="1"/>
</dbReference>
<dbReference type="Gene3D" id="1.25.40.20">
    <property type="entry name" value="Ankyrin repeat-containing domain"/>
    <property type="match status" value="1"/>
</dbReference>
<dbReference type="Gene3D" id="3.90.79.10">
    <property type="entry name" value="Nucleoside Triphosphate Pyrophosphohydrolase"/>
    <property type="match status" value="1"/>
</dbReference>
<evidence type="ECO:0000256" key="3">
    <source>
        <dbReference type="ARBA" id="ARBA00009595"/>
    </source>
</evidence>
<evidence type="ECO:0000256" key="4">
    <source>
        <dbReference type="ARBA" id="ARBA00012381"/>
    </source>
</evidence>
<evidence type="ECO:0000313" key="11">
    <source>
        <dbReference type="EMBL" id="ORY52043.1"/>
    </source>
</evidence>
<evidence type="ECO:0000256" key="7">
    <source>
        <dbReference type="ARBA" id="ARBA00022842"/>
    </source>
</evidence>
<comment type="similarity">
    <text evidence="3">Belongs to the Nudix hydrolase family. NudC subfamily.</text>
</comment>
<evidence type="ECO:0000259" key="10">
    <source>
        <dbReference type="PROSITE" id="PS51462"/>
    </source>
</evidence>
<dbReference type="InterPro" id="IPR020084">
    <property type="entry name" value="NUDIX_hydrolase_CS"/>
</dbReference>
<accession>A0A1Y2CYD5</accession>
<dbReference type="PROSITE" id="PS00893">
    <property type="entry name" value="NUDIX_BOX"/>
    <property type="match status" value="1"/>
</dbReference>
<dbReference type="GO" id="GO:0035529">
    <property type="term" value="F:NADH pyrophosphatase activity"/>
    <property type="evidence" value="ECO:0007669"/>
    <property type="project" value="TreeGrafter"/>
</dbReference>
<comment type="cofactor">
    <cofactor evidence="2">
        <name>Zn(2+)</name>
        <dbReference type="ChEBI" id="CHEBI:29105"/>
    </cofactor>
</comment>
<dbReference type="InterPro" id="IPR000086">
    <property type="entry name" value="NUDIX_hydrolase_dom"/>
</dbReference>